<organism evidence="1 2">
    <name type="scientific">Globodera pallida</name>
    <name type="common">Potato cyst nematode worm</name>
    <name type="synonym">Heterodera pallida</name>
    <dbReference type="NCBI Taxonomy" id="36090"/>
    <lineage>
        <taxon>Eukaryota</taxon>
        <taxon>Metazoa</taxon>
        <taxon>Ecdysozoa</taxon>
        <taxon>Nematoda</taxon>
        <taxon>Chromadorea</taxon>
        <taxon>Rhabditida</taxon>
        <taxon>Tylenchina</taxon>
        <taxon>Tylenchomorpha</taxon>
        <taxon>Tylenchoidea</taxon>
        <taxon>Heteroderidae</taxon>
        <taxon>Heteroderinae</taxon>
        <taxon>Globodera</taxon>
    </lineage>
</organism>
<keyword evidence="1" id="KW-1185">Reference proteome</keyword>
<accession>A0A183CDU4</accession>
<reference evidence="1" key="1">
    <citation type="submission" date="2013-12" db="EMBL/GenBank/DDBJ databases">
        <authorList>
            <person name="Aslett M."/>
        </authorList>
    </citation>
    <scope>NUCLEOTIDE SEQUENCE [LARGE SCALE GENOMIC DNA]</scope>
    <source>
        <strain evidence="1">Lindley</strain>
    </source>
</reference>
<protein>
    <submittedName>
        <fullName evidence="2">Uncharacterized protein</fullName>
    </submittedName>
</protein>
<proteinExistence type="predicted"/>
<dbReference type="WBParaSite" id="GPLIN_001104800">
    <property type="protein sequence ID" value="GPLIN_001104800"/>
    <property type="gene ID" value="GPLIN_001104800"/>
</dbReference>
<evidence type="ECO:0000313" key="1">
    <source>
        <dbReference type="Proteomes" id="UP000050741"/>
    </source>
</evidence>
<reference evidence="2" key="3">
    <citation type="submission" date="2016-06" db="UniProtKB">
        <authorList>
            <consortium name="WormBaseParasite"/>
        </authorList>
    </citation>
    <scope>IDENTIFICATION</scope>
</reference>
<name>A0A183CDU4_GLOPA</name>
<dbReference type="Proteomes" id="UP000050741">
    <property type="component" value="Unassembled WGS sequence"/>
</dbReference>
<evidence type="ECO:0000313" key="2">
    <source>
        <dbReference type="WBParaSite" id="GPLIN_001104800"/>
    </source>
</evidence>
<sequence>MFQSPHSFTSFSPPIPSPSHLLPPLPIIARPTHTCQLPMPSLFLPSLLLLVAILHSSNACFASGICGGGCPPPPPPPCIPAQCGAGYGCGQYGCYRLRARVASSKTLKLSSKDLDGVEAS</sequence>
<reference evidence="1" key="2">
    <citation type="submission" date="2014-05" db="EMBL/GenBank/DDBJ databases">
        <title>The genome and life-stage specific transcriptomes of Globodera pallida elucidate key aspects of plant parasitism by a cyst nematode.</title>
        <authorList>
            <person name="Cotton J.A."/>
            <person name="Lilley C.J."/>
            <person name="Jones L.M."/>
            <person name="Kikuchi T."/>
            <person name="Reid A.J."/>
            <person name="Thorpe P."/>
            <person name="Tsai I.J."/>
            <person name="Beasley H."/>
            <person name="Blok V."/>
            <person name="Cock P.J.A."/>
            <person name="Van den Akker S.E."/>
            <person name="Holroyd N."/>
            <person name="Hunt M."/>
            <person name="Mantelin S."/>
            <person name="Naghra H."/>
            <person name="Pain A."/>
            <person name="Palomares-Rius J.E."/>
            <person name="Zarowiecki M."/>
            <person name="Berriman M."/>
            <person name="Jones J.T."/>
            <person name="Urwin P.E."/>
        </authorList>
    </citation>
    <scope>NUCLEOTIDE SEQUENCE [LARGE SCALE GENOMIC DNA]</scope>
    <source>
        <strain evidence="1">Lindley</strain>
    </source>
</reference>
<dbReference type="AlphaFoldDB" id="A0A183CDU4"/>